<dbReference type="AlphaFoldDB" id="E4Z0B9"/>
<gene>
    <name evidence="3" type="ORF">GSOID_T00023203001</name>
</gene>
<evidence type="ECO:0000256" key="1">
    <source>
        <dbReference type="SAM" id="Coils"/>
    </source>
</evidence>
<evidence type="ECO:0000313" key="3">
    <source>
        <dbReference type="EMBL" id="CBY41147.1"/>
    </source>
</evidence>
<organism evidence="3">
    <name type="scientific">Oikopleura dioica</name>
    <name type="common">Tunicate</name>
    <dbReference type="NCBI Taxonomy" id="34765"/>
    <lineage>
        <taxon>Eukaryota</taxon>
        <taxon>Metazoa</taxon>
        <taxon>Chordata</taxon>
        <taxon>Tunicata</taxon>
        <taxon>Appendicularia</taxon>
        <taxon>Copelata</taxon>
        <taxon>Oikopleuridae</taxon>
        <taxon>Oikopleura</taxon>
    </lineage>
</organism>
<dbReference type="EMBL" id="FN656291">
    <property type="protein sequence ID" value="CBY41147.1"/>
    <property type="molecule type" value="Genomic_DNA"/>
</dbReference>
<keyword evidence="1" id="KW-0175">Coiled coil</keyword>
<proteinExistence type="predicted"/>
<feature type="compositionally biased region" description="Basic and acidic residues" evidence="2">
    <location>
        <begin position="535"/>
        <end position="569"/>
    </location>
</feature>
<sequence>MINSRELLDFVVELIEGYKLEVDPENYLRENVTAHGLSGTDFLVDKYPIHQIIFSSKANFLRKDKLKLEVISYLCIFNANYSDLIFSWLGTLKRNQGLSFLDFFIEEDLIRRLKNAWNGLMEEKFVARKLIEPIKSNRDNFIKIKQRLLKKANSNGKLVKKEPTKAVPFSRNLNKSNMPEKEEEVFESKTFRRDIPLTTYETPENLQTTSIREQEHERLVRIHQKTKESDQHAFSCAYVDKSDKTKERMRLIFLEEQRKLDFNRKFAQPSPDFPAPKISSKHNEASLLRSGEIITKQETENLKKLEALLQGGKDDLSFTEWQEKMFEEDWQKEENRLEENILDAKLSREMAVINHAKEIQRKHALADELREEYQKLLDEASVRNAEERAFIEDRIQQIIEANKKIAQIRERLELEKHKIAEEIRDHRNKLFAEKAEHDANEMNAKKKLIASIRAFQRRALEERQFKQPEDLTTSAGHGLLDEMSIAELQERLSILREEFKRAEEERREKIHQLKNEREDLLNKTSQKINAFQLQVKEKRSSSAHRTTEKTVRKSERAKMLESRLAEARAQRSQLC</sequence>
<dbReference type="PANTHER" id="PTHR34649">
    <property type="entry name" value="CILIA- AND FLAGELLA-ASSOCIATED PROTEIN 99"/>
    <property type="match status" value="1"/>
</dbReference>
<dbReference type="PANTHER" id="PTHR34649:SF1">
    <property type="entry name" value="CILIA- AND FLAGELLA-ASSOCIATED PROTEIN 99"/>
    <property type="match status" value="1"/>
</dbReference>
<dbReference type="Proteomes" id="UP000011014">
    <property type="component" value="Unassembled WGS sequence"/>
</dbReference>
<reference evidence="3" key="1">
    <citation type="journal article" date="2010" name="Science">
        <title>Plasticity of animal genome architecture unmasked by rapid evolution of a pelagic tunicate.</title>
        <authorList>
            <person name="Denoeud F."/>
            <person name="Henriet S."/>
            <person name="Mungpakdee S."/>
            <person name="Aury J.M."/>
            <person name="Da Silva C."/>
            <person name="Brinkmann H."/>
            <person name="Mikhaleva J."/>
            <person name="Olsen L.C."/>
            <person name="Jubin C."/>
            <person name="Canestro C."/>
            <person name="Bouquet J.M."/>
            <person name="Danks G."/>
            <person name="Poulain J."/>
            <person name="Campsteijn C."/>
            <person name="Adamski M."/>
            <person name="Cross I."/>
            <person name="Yadetie F."/>
            <person name="Muffato M."/>
            <person name="Louis A."/>
            <person name="Butcher S."/>
            <person name="Tsagkogeorga G."/>
            <person name="Konrad A."/>
            <person name="Singh S."/>
            <person name="Jensen M.F."/>
            <person name="Cong E.H."/>
            <person name="Eikeseth-Otteraa H."/>
            <person name="Noel B."/>
            <person name="Anthouard V."/>
            <person name="Porcel B.M."/>
            <person name="Kachouri-Lafond R."/>
            <person name="Nishino A."/>
            <person name="Ugolini M."/>
            <person name="Chourrout P."/>
            <person name="Nishida H."/>
            <person name="Aasland R."/>
            <person name="Huzurbazar S."/>
            <person name="Westhof E."/>
            <person name="Delsuc F."/>
            <person name="Lehrach H."/>
            <person name="Reinhardt R."/>
            <person name="Weissenbach J."/>
            <person name="Roy S.W."/>
            <person name="Artiguenave F."/>
            <person name="Postlethwait J.H."/>
            <person name="Manak J.R."/>
            <person name="Thompson E.M."/>
            <person name="Jaillon O."/>
            <person name="Du Pasquier L."/>
            <person name="Boudinot P."/>
            <person name="Liberles D.A."/>
            <person name="Volff J.N."/>
            <person name="Philippe H."/>
            <person name="Lenhard B."/>
            <person name="Roest Crollius H."/>
            <person name="Wincker P."/>
            <person name="Chourrout D."/>
        </authorList>
    </citation>
    <scope>NUCLEOTIDE SEQUENCE [LARGE SCALE GENOMIC DNA]</scope>
</reference>
<evidence type="ECO:0000256" key="2">
    <source>
        <dbReference type="SAM" id="MobiDB-lite"/>
    </source>
</evidence>
<feature type="coiled-coil region" evidence="1">
    <location>
        <begin position="359"/>
        <end position="429"/>
    </location>
</feature>
<protein>
    <submittedName>
        <fullName evidence="3">Uncharacterized protein</fullName>
    </submittedName>
</protein>
<accession>E4Z0B9</accession>
<name>E4Z0B9_OIKDI</name>
<dbReference type="InterPro" id="IPR039341">
    <property type="entry name" value="CFAP99"/>
</dbReference>
<feature type="coiled-coil region" evidence="1">
    <location>
        <begin position="485"/>
        <end position="523"/>
    </location>
</feature>
<feature type="region of interest" description="Disordered" evidence="2">
    <location>
        <begin position="534"/>
        <end position="575"/>
    </location>
</feature>